<comment type="similarity">
    <text evidence="1">Belongs to the thioredoxin family. DsbA subfamily.</text>
</comment>
<feature type="region of interest" description="Disordered" evidence="2">
    <location>
        <begin position="34"/>
        <end position="61"/>
    </location>
</feature>
<dbReference type="CDD" id="cd02972">
    <property type="entry name" value="DsbA_family"/>
    <property type="match status" value="1"/>
</dbReference>
<dbReference type="AlphaFoldDB" id="A0A1F7JCB5"/>
<keyword evidence="3" id="KW-0472">Membrane</keyword>
<evidence type="ECO:0000256" key="2">
    <source>
        <dbReference type="SAM" id="MobiDB-lite"/>
    </source>
</evidence>
<reference evidence="5 6" key="1">
    <citation type="journal article" date="2016" name="Nat. Commun.">
        <title>Thousands of microbial genomes shed light on interconnected biogeochemical processes in an aquifer system.</title>
        <authorList>
            <person name="Anantharaman K."/>
            <person name="Brown C.T."/>
            <person name="Hug L.A."/>
            <person name="Sharon I."/>
            <person name="Castelle C.J."/>
            <person name="Probst A.J."/>
            <person name="Thomas B.C."/>
            <person name="Singh A."/>
            <person name="Wilkins M.J."/>
            <person name="Karaoz U."/>
            <person name="Brodie E.L."/>
            <person name="Williams K.H."/>
            <person name="Hubbard S.S."/>
            <person name="Banfield J.F."/>
        </authorList>
    </citation>
    <scope>NUCLEOTIDE SEQUENCE [LARGE SCALE GENOMIC DNA]</scope>
</reference>
<dbReference type="Gene3D" id="3.40.30.10">
    <property type="entry name" value="Glutaredoxin"/>
    <property type="match status" value="1"/>
</dbReference>
<name>A0A1F7JCB5_9BACT</name>
<organism evidence="5 6">
    <name type="scientific">Candidatus Roizmanbacteria bacterium RIFCSPLOWO2_02_FULL_36_11</name>
    <dbReference type="NCBI Taxonomy" id="1802071"/>
    <lineage>
        <taxon>Bacteria</taxon>
        <taxon>Candidatus Roizmaniibacteriota</taxon>
    </lineage>
</organism>
<protein>
    <recommendedName>
        <fullName evidence="4">Thioredoxin-like fold domain-containing protein</fullName>
    </recommendedName>
</protein>
<proteinExistence type="inferred from homology"/>
<keyword evidence="3" id="KW-0812">Transmembrane</keyword>
<evidence type="ECO:0000256" key="3">
    <source>
        <dbReference type="SAM" id="Phobius"/>
    </source>
</evidence>
<evidence type="ECO:0000259" key="4">
    <source>
        <dbReference type="Pfam" id="PF13462"/>
    </source>
</evidence>
<accession>A0A1F7JCB5</accession>
<feature type="compositionally biased region" description="Low complexity" evidence="2">
    <location>
        <begin position="35"/>
        <end position="60"/>
    </location>
</feature>
<evidence type="ECO:0000313" key="5">
    <source>
        <dbReference type="EMBL" id="OGK53258.1"/>
    </source>
</evidence>
<keyword evidence="3" id="KW-1133">Transmembrane helix</keyword>
<dbReference type="PANTHER" id="PTHR13887:SF56">
    <property type="entry name" value="THIOREDOXIN-LIKE REDUCTASE RV2466C"/>
    <property type="match status" value="1"/>
</dbReference>
<dbReference type="EMBL" id="MGAV01000021">
    <property type="protein sequence ID" value="OGK53258.1"/>
    <property type="molecule type" value="Genomic_DNA"/>
</dbReference>
<dbReference type="PANTHER" id="PTHR13887">
    <property type="entry name" value="GLUTATHIONE S-TRANSFERASE KAPPA"/>
    <property type="match status" value="1"/>
</dbReference>
<evidence type="ECO:0000313" key="6">
    <source>
        <dbReference type="Proteomes" id="UP000177418"/>
    </source>
</evidence>
<comment type="caution">
    <text evidence="5">The sequence shown here is derived from an EMBL/GenBank/DDBJ whole genome shotgun (WGS) entry which is preliminary data.</text>
</comment>
<dbReference type="Pfam" id="PF13462">
    <property type="entry name" value="Thioredoxin_4"/>
    <property type="match status" value="1"/>
</dbReference>
<dbReference type="Proteomes" id="UP000177418">
    <property type="component" value="Unassembled WGS sequence"/>
</dbReference>
<sequence>MEQSKNNLIVILLVAGAFLLGNLWFKVSNLEKNQKTTTSTTTEKTDTTAQTTDTQAQKEAPTAAPVALDSIKSLFKEDHISFGGNSKKLLFIEISDPSCPFCHVAGGKNPELSEQVDARFKYKEKGGDYVPPVTEMKKLVDAGKAGYVWMYANGHGNGILASQALYCANEKDKFWPVHDLLMTNKGYDLLNNEVKNDKANSGKLADFLSSAVDKKFLTDCLTSGKYEKNLTRDEQEATKLGFQGTPHFFVNAVPFGGAQNFTTMQPEVDKYL</sequence>
<dbReference type="InterPro" id="IPR036249">
    <property type="entry name" value="Thioredoxin-like_sf"/>
</dbReference>
<dbReference type="InterPro" id="IPR012336">
    <property type="entry name" value="Thioredoxin-like_fold"/>
</dbReference>
<feature type="domain" description="Thioredoxin-like fold" evidence="4">
    <location>
        <begin position="137"/>
        <end position="269"/>
    </location>
</feature>
<dbReference type="SUPFAM" id="SSF52833">
    <property type="entry name" value="Thioredoxin-like"/>
    <property type="match status" value="1"/>
</dbReference>
<evidence type="ECO:0000256" key="1">
    <source>
        <dbReference type="ARBA" id="ARBA00005791"/>
    </source>
</evidence>
<gene>
    <name evidence="5" type="ORF">A3H78_03050</name>
</gene>
<feature type="transmembrane region" description="Helical" evidence="3">
    <location>
        <begin position="7"/>
        <end position="25"/>
    </location>
</feature>